<keyword evidence="1" id="KW-0812">Transmembrane</keyword>
<dbReference type="PROSITE" id="PS50885">
    <property type="entry name" value="HAMP"/>
    <property type="match status" value="1"/>
</dbReference>
<organism evidence="4 5">
    <name type="scientific">Pelagerythrobacter marinus</name>
    <dbReference type="NCBI Taxonomy" id="538382"/>
    <lineage>
        <taxon>Bacteria</taxon>
        <taxon>Pseudomonadati</taxon>
        <taxon>Pseudomonadota</taxon>
        <taxon>Alphaproteobacteria</taxon>
        <taxon>Sphingomonadales</taxon>
        <taxon>Erythrobacteraceae</taxon>
        <taxon>Pelagerythrobacter</taxon>
    </lineage>
</organism>
<dbReference type="Proteomes" id="UP000444401">
    <property type="component" value="Unassembled WGS sequence"/>
</dbReference>
<dbReference type="Gene3D" id="3.30.70.270">
    <property type="match status" value="1"/>
</dbReference>
<comment type="caution">
    <text evidence="4">The sequence shown here is derived from an EMBL/GenBank/DDBJ whole genome shotgun (WGS) entry which is preliminary data.</text>
</comment>
<reference evidence="4 5" key="1">
    <citation type="submission" date="2019-12" db="EMBL/GenBank/DDBJ databases">
        <title>Genomic-based taxomic classification of the family Erythrobacteraceae.</title>
        <authorList>
            <person name="Xu L."/>
        </authorList>
    </citation>
    <scope>NUCLEOTIDE SEQUENCE [LARGE SCALE GENOMIC DNA]</scope>
    <source>
        <strain evidence="4 5">H32</strain>
    </source>
</reference>
<dbReference type="SUPFAM" id="SSF55073">
    <property type="entry name" value="Nucleotide cyclase"/>
    <property type="match status" value="1"/>
</dbReference>
<dbReference type="CDD" id="cd06225">
    <property type="entry name" value="HAMP"/>
    <property type="match status" value="1"/>
</dbReference>
<evidence type="ECO:0000256" key="1">
    <source>
        <dbReference type="SAM" id="Phobius"/>
    </source>
</evidence>
<dbReference type="Pfam" id="PF00990">
    <property type="entry name" value="GGDEF"/>
    <property type="match status" value="1"/>
</dbReference>
<proteinExistence type="predicted"/>
<evidence type="ECO:0000313" key="5">
    <source>
        <dbReference type="Proteomes" id="UP000444401"/>
    </source>
</evidence>
<feature type="transmembrane region" description="Helical" evidence="1">
    <location>
        <begin position="154"/>
        <end position="174"/>
    </location>
</feature>
<protein>
    <submittedName>
        <fullName evidence="4">Diguanylate cyclase</fullName>
    </submittedName>
</protein>
<accession>A0ABW9UWV1</accession>
<gene>
    <name evidence="4" type="ORF">GRI72_06115</name>
</gene>
<dbReference type="Pfam" id="PF17152">
    <property type="entry name" value="CHASE8"/>
    <property type="match status" value="1"/>
</dbReference>
<name>A0ABW9UWV1_9SPHN</name>
<keyword evidence="5" id="KW-1185">Reference proteome</keyword>
<sequence>MVSARETRRLDGLPLRELLARGHFRLVILAVILAAVTLTISGVVLIRSHSTANAALTARTVSYAVEPAVLFGDREAVQETIETIGNAGTAGQIAVIDEAGDVLASWEHEHDGLAGSFERALGQVLRGRAEVVPVASDGREIGAVIVRGSLADTLGYATTGFIIGLCCLGLTIIATRVLARRLEEAVVAPLEHVGEIAHAVRADRSFGRRVSVSGIAEIDRLARDFNALLAELQSWHQALLSENVELARRAEHDALTGLAGRRRFERESEQVIRRAREEGMSFAVLYLDCDEFKDINDTYGHDVGDMVLCAIADRLQNAVGERGHVYRFGGDEFAVVLHETGEEEEVERVCEAIRARMAEPFTLALRRERQLSISVGCAIYPRDGDGWRELLRLADQRMYREKRNAHKALAESN</sequence>
<dbReference type="NCBIfam" id="TIGR00254">
    <property type="entry name" value="GGDEF"/>
    <property type="match status" value="1"/>
</dbReference>
<dbReference type="InterPro" id="IPR033417">
    <property type="entry name" value="CHASE8"/>
</dbReference>
<evidence type="ECO:0000313" key="4">
    <source>
        <dbReference type="EMBL" id="MXO68399.1"/>
    </source>
</evidence>
<dbReference type="PANTHER" id="PTHR46663">
    <property type="entry name" value="DIGUANYLATE CYCLASE DGCT-RELATED"/>
    <property type="match status" value="1"/>
</dbReference>
<dbReference type="EMBL" id="WTYO01000002">
    <property type="protein sequence ID" value="MXO68399.1"/>
    <property type="molecule type" value="Genomic_DNA"/>
</dbReference>
<evidence type="ECO:0000259" key="2">
    <source>
        <dbReference type="PROSITE" id="PS50885"/>
    </source>
</evidence>
<feature type="domain" description="HAMP" evidence="2">
    <location>
        <begin position="184"/>
        <end position="237"/>
    </location>
</feature>
<keyword evidence="1" id="KW-0472">Membrane</keyword>
<dbReference type="InterPro" id="IPR052163">
    <property type="entry name" value="DGC-Regulatory_Protein"/>
</dbReference>
<dbReference type="PANTHER" id="PTHR46663:SF2">
    <property type="entry name" value="GGDEF DOMAIN-CONTAINING PROTEIN"/>
    <property type="match status" value="1"/>
</dbReference>
<dbReference type="InterPro" id="IPR000160">
    <property type="entry name" value="GGDEF_dom"/>
</dbReference>
<feature type="domain" description="GGDEF" evidence="3">
    <location>
        <begin position="280"/>
        <end position="413"/>
    </location>
</feature>
<evidence type="ECO:0000259" key="3">
    <source>
        <dbReference type="PROSITE" id="PS50887"/>
    </source>
</evidence>
<dbReference type="InterPro" id="IPR003660">
    <property type="entry name" value="HAMP_dom"/>
</dbReference>
<keyword evidence="1" id="KW-1133">Transmembrane helix</keyword>
<dbReference type="InterPro" id="IPR043128">
    <property type="entry name" value="Rev_trsase/Diguanyl_cyclase"/>
</dbReference>
<dbReference type="CDD" id="cd01949">
    <property type="entry name" value="GGDEF"/>
    <property type="match status" value="1"/>
</dbReference>
<dbReference type="PROSITE" id="PS50887">
    <property type="entry name" value="GGDEF"/>
    <property type="match status" value="1"/>
</dbReference>
<dbReference type="SMART" id="SM00267">
    <property type="entry name" value="GGDEF"/>
    <property type="match status" value="1"/>
</dbReference>
<dbReference type="InterPro" id="IPR029787">
    <property type="entry name" value="Nucleotide_cyclase"/>
</dbReference>
<feature type="transmembrane region" description="Helical" evidence="1">
    <location>
        <begin position="26"/>
        <end position="46"/>
    </location>
</feature>